<dbReference type="Pfam" id="PF02771">
    <property type="entry name" value="Acyl-CoA_dh_N"/>
    <property type="match status" value="1"/>
</dbReference>
<dbReference type="CDD" id="cd00567">
    <property type="entry name" value="ACAD"/>
    <property type="match status" value="1"/>
</dbReference>
<name>A0AA39GGY8_SARSR</name>
<feature type="domain" description="Acyl-CoA dehydrogenase/oxidase N-terminal" evidence="6">
    <location>
        <begin position="9"/>
        <end position="124"/>
    </location>
</feature>
<dbReference type="GO" id="GO:0003995">
    <property type="term" value="F:acyl-CoA dehydrogenase activity"/>
    <property type="evidence" value="ECO:0007669"/>
    <property type="project" value="TreeGrafter"/>
</dbReference>
<keyword evidence="4" id="KW-0274">FAD</keyword>
<dbReference type="InterPro" id="IPR013786">
    <property type="entry name" value="AcylCoA_DH/ox_N"/>
</dbReference>
<dbReference type="PANTHER" id="PTHR43884">
    <property type="entry name" value="ACYL-COA DEHYDROGENASE"/>
    <property type="match status" value="1"/>
</dbReference>
<evidence type="ECO:0000313" key="8">
    <source>
        <dbReference type="Proteomes" id="UP001175261"/>
    </source>
</evidence>
<dbReference type="SUPFAM" id="SSF47203">
    <property type="entry name" value="Acyl-CoA dehydrogenase C-terminal domain-like"/>
    <property type="match status" value="1"/>
</dbReference>
<evidence type="ECO:0000256" key="3">
    <source>
        <dbReference type="ARBA" id="ARBA00022630"/>
    </source>
</evidence>
<proteinExistence type="inferred from homology"/>
<dbReference type="Proteomes" id="UP001175261">
    <property type="component" value="Unassembled WGS sequence"/>
</dbReference>
<keyword evidence="8" id="KW-1185">Reference proteome</keyword>
<protein>
    <submittedName>
        <fullName evidence="7">Uncharacterized protein</fullName>
    </submittedName>
</protein>
<evidence type="ECO:0000259" key="6">
    <source>
        <dbReference type="Pfam" id="PF02771"/>
    </source>
</evidence>
<dbReference type="Pfam" id="PF00441">
    <property type="entry name" value="Acyl-CoA_dh_1"/>
    <property type="match status" value="1"/>
</dbReference>
<dbReference type="EMBL" id="JAPDFR010000004">
    <property type="protein sequence ID" value="KAK0387160.1"/>
    <property type="molecule type" value="Genomic_DNA"/>
</dbReference>
<dbReference type="GO" id="GO:0050660">
    <property type="term" value="F:flavin adenine dinucleotide binding"/>
    <property type="evidence" value="ECO:0007669"/>
    <property type="project" value="InterPro"/>
</dbReference>
<dbReference type="SUPFAM" id="SSF56645">
    <property type="entry name" value="Acyl-CoA dehydrogenase NM domain-like"/>
    <property type="match status" value="1"/>
</dbReference>
<dbReference type="Gene3D" id="1.10.540.10">
    <property type="entry name" value="Acyl-CoA dehydrogenase/oxidase, N-terminal domain"/>
    <property type="match status" value="1"/>
</dbReference>
<gene>
    <name evidence="7" type="ORF">NLU13_5473</name>
</gene>
<dbReference type="InterPro" id="IPR009100">
    <property type="entry name" value="AcylCoA_DH/oxidase_NM_dom_sf"/>
</dbReference>
<comment type="cofactor">
    <cofactor evidence="1">
        <name>FAD</name>
        <dbReference type="ChEBI" id="CHEBI:57692"/>
    </cofactor>
</comment>
<comment type="caution">
    <text evidence="7">The sequence shown here is derived from an EMBL/GenBank/DDBJ whole genome shotgun (WGS) entry which is preliminary data.</text>
</comment>
<dbReference type="InterPro" id="IPR009075">
    <property type="entry name" value="AcylCo_DH/oxidase_C"/>
</dbReference>
<dbReference type="InterPro" id="IPR036250">
    <property type="entry name" value="AcylCo_DH-like_C"/>
</dbReference>
<dbReference type="AlphaFoldDB" id="A0AA39GGY8"/>
<dbReference type="GO" id="GO:0046359">
    <property type="term" value="P:butyrate catabolic process"/>
    <property type="evidence" value="ECO:0007669"/>
    <property type="project" value="TreeGrafter"/>
</dbReference>
<dbReference type="Gene3D" id="2.40.110.10">
    <property type="entry name" value="Butyryl-CoA Dehydrogenase, subunit A, domain 2"/>
    <property type="match status" value="1"/>
</dbReference>
<dbReference type="GO" id="GO:0033539">
    <property type="term" value="P:fatty acid beta-oxidation using acyl-CoA dehydrogenase"/>
    <property type="evidence" value="ECO:0007669"/>
    <property type="project" value="TreeGrafter"/>
</dbReference>
<evidence type="ECO:0000256" key="2">
    <source>
        <dbReference type="ARBA" id="ARBA00009347"/>
    </source>
</evidence>
<organism evidence="7 8">
    <name type="scientific">Sarocladium strictum</name>
    <name type="common">Black bundle disease fungus</name>
    <name type="synonym">Acremonium strictum</name>
    <dbReference type="NCBI Taxonomy" id="5046"/>
    <lineage>
        <taxon>Eukaryota</taxon>
        <taxon>Fungi</taxon>
        <taxon>Dikarya</taxon>
        <taxon>Ascomycota</taxon>
        <taxon>Pezizomycotina</taxon>
        <taxon>Sordariomycetes</taxon>
        <taxon>Hypocreomycetidae</taxon>
        <taxon>Hypocreales</taxon>
        <taxon>Sarocladiaceae</taxon>
        <taxon>Sarocladium</taxon>
    </lineage>
</organism>
<evidence type="ECO:0000256" key="4">
    <source>
        <dbReference type="ARBA" id="ARBA00022827"/>
    </source>
</evidence>
<dbReference type="InterPro" id="IPR046373">
    <property type="entry name" value="Acyl-CoA_Oxase/DH_mid-dom_sf"/>
</dbReference>
<comment type="similarity">
    <text evidence="2">Belongs to the acyl-CoA dehydrogenase family.</text>
</comment>
<dbReference type="Gene3D" id="1.20.140.10">
    <property type="entry name" value="Butyryl-CoA Dehydrogenase, subunit A, domain 3"/>
    <property type="match status" value="1"/>
</dbReference>
<sequence>MANYALSAAQIEVRKAAAEFARTELTSALAKYESLPTQESRFAEARPFYEKFVKAGYLKSFIPASDGGTGGAFLDMSLIVEEFYAVNSSVSVALVGAALGLMPLILGGTSEQKQKFLKPFISGEGDHLASLAHSEPGGTANWLEKGGKGLGVTARKEGDYYIVNGEKLWTTNSAGWDGKGASLTCLCVRYSEDGGPEKPDVDPRTNIMILLITRDVIAQNEPSAYEILSEPSLMGHTAASGPHTRYTNFKVPAENILCERGDASASVIEGAFGVTSALIGAMACGIMRSAFEKALKFAKEDDRGGSVPIIQRQSVADLLINCKTKIDTSRVLVRNALDSLDRGTGDAASRLETCLQAKIFIGEAAVQSVWEAMQAVGMRSYREDSGFAKLFNDAAVFSLFDGGNVGVRRRQYEKLMQAPDYDPWKACF</sequence>
<evidence type="ECO:0000313" key="7">
    <source>
        <dbReference type="EMBL" id="KAK0387160.1"/>
    </source>
</evidence>
<reference evidence="7" key="1">
    <citation type="submission" date="2022-10" db="EMBL/GenBank/DDBJ databases">
        <title>Determination and structural analysis of whole genome sequence of Sarocladium strictum F4-1.</title>
        <authorList>
            <person name="Hu L."/>
            <person name="Jiang Y."/>
        </authorList>
    </citation>
    <scope>NUCLEOTIDE SEQUENCE</scope>
    <source>
        <strain evidence="7">F4-1</strain>
    </source>
</reference>
<feature type="domain" description="Acyl-CoA dehydrogenase/oxidase C-terminal" evidence="5">
    <location>
        <begin position="267"/>
        <end position="403"/>
    </location>
</feature>
<evidence type="ECO:0000259" key="5">
    <source>
        <dbReference type="Pfam" id="PF00441"/>
    </source>
</evidence>
<evidence type="ECO:0000256" key="1">
    <source>
        <dbReference type="ARBA" id="ARBA00001974"/>
    </source>
</evidence>
<dbReference type="PANTHER" id="PTHR43884:SF12">
    <property type="entry name" value="ISOVALERYL-COA DEHYDROGENASE, MITOCHONDRIAL-RELATED"/>
    <property type="match status" value="1"/>
</dbReference>
<accession>A0AA39GGY8</accession>
<dbReference type="InterPro" id="IPR037069">
    <property type="entry name" value="AcylCoA_DH/ox_N_sf"/>
</dbReference>
<keyword evidence="3" id="KW-0285">Flavoprotein</keyword>